<dbReference type="EMBL" id="MPUH01000023">
    <property type="protein sequence ID" value="OMJ94648.1"/>
    <property type="molecule type" value="Genomic_DNA"/>
</dbReference>
<proteinExistence type="predicted"/>
<feature type="compositionally biased region" description="Polar residues" evidence="1">
    <location>
        <begin position="162"/>
        <end position="184"/>
    </location>
</feature>
<accession>A0A1R2D059</accession>
<sequence>MELKSPDDTSMRRSVFITDMNKSGVDPEISDKINEYFSQLQDHVGKLDTHIDNVLHKHENDFLNAFKCQMFTLYTQLRELKKKTDENEVKLRRDEQLNKLQASLDWFREEAVHLGETTQFYKKEADKWKAKADSLEDDRKFLEDQLRCAKKRIKDLQEGRSQENTLENSSRISRPMTSSGQGSQKFIPTTKSGLLIMELLQKHPMKDGEFFFELEKYLNNIENAYHEALKKAKFSLSYEKKKHFNVSAQQTSVYFEKSEMENLFLECVDEVRKDVLKRRTQNMFAQKYTKRAASSHRNEKNPLTSSDKRKILELLVSNEQILILLYEKLFPHKAVNYNLFAKNEDGSQEPLPSIDELIKQVPTRLGAKTSTPQKARIFGYT</sequence>
<comment type="caution">
    <text evidence="2">The sequence shown here is derived from an EMBL/GenBank/DDBJ whole genome shotgun (WGS) entry which is preliminary data.</text>
</comment>
<feature type="region of interest" description="Disordered" evidence="1">
    <location>
        <begin position="157"/>
        <end position="184"/>
    </location>
</feature>
<protein>
    <submittedName>
        <fullName evidence="2">Uncharacterized protein</fullName>
    </submittedName>
</protein>
<evidence type="ECO:0000256" key="1">
    <source>
        <dbReference type="SAM" id="MobiDB-lite"/>
    </source>
</evidence>
<keyword evidence="3" id="KW-1185">Reference proteome</keyword>
<organism evidence="2 3">
    <name type="scientific">Stentor coeruleus</name>
    <dbReference type="NCBI Taxonomy" id="5963"/>
    <lineage>
        <taxon>Eukaryota</taxon>
        <taxon>Sar</taxon>
        <taxon>Alveolata</taxon>
        <taxon>Ciliophora</taxon>
        <taxon>Postciliodesmatophora</taxon>
        <taxon>Heterotrichea</taxon>
        <taxon>Heterotrichida</taxon>
        <taxon>Stentoridae</taxon>
        <taxon>Stentor</taxon>
    </lineage>
</organism>
<name>A0A1R2D059_9CILI</name>
<reference evidence="2 3" key="1">
    <citation type="submission" date="2016-11" db="EMBL/GenBank/DDBJ databases">
        <title>The macronuclear genome of Stentor coeruleus: a giant cell with tiny introns.</title>
        <authorList>
            <person name="Slabodnick M."/>
            <person name="Ruby J.G."/>
            <person name="Reiff S.B."/>
            <person name="Swart E.C."/>
            <person name="Gosai S."/>
            <person name="Prabakaran S."/>
            <person name="Witkowska E."/>
            <person name="Larue G.E."/>
            <person name="Fisher S."/>
            <person name="Freeman R.M."/>
            <person name="Gunawardena J."/>
            <person name="Chu W."/>
            <person name="Stover N.A."/>
            <person name="Gregory B.D."/>
            <person name="Nowacki M."/>
            <person name="Derisi J."/>
            <person name="Roy S.W."/>
            <person name="Marshall W.F."/>
            <person name="Sood P."/>
        </authorList>
    </citation>
    <scope>NUCLEOTIDE SEQUENCE [LARGE SCALE GENOMIC DNA]</scope>
    <source>
        <strain evidence="2">WM001</strain>
    </source>
</reference>
<evidence type="ECO:0000313" key="3">
    <source>
        <dbReference type="Proteomes" id="UP000187209"/>
    </source>
</evidence>
<dbReference type="Proteomes" id="UP000187209">
    <property type="component" value="Unassembled WGS sequence"/>
</dbReference>
<dbReference type="PANTHER" id="PTHR40515">
    <property type="entry name" value="CILIA- AND FLAGELLA-ASSOCIATED PROTEIN 157"/>
    <property type="match status" value="1"/>
</dbReference>
<dbReference type="OrthoDB" id="433211at2759"/>
<dbReference type="AlphaFoldDB" id="A0A1R2D059"/>
<dbReference type="PANTHER" id="PTHR40515:SF1">
    <property type="entry name" value="CILIA- AND FLAGELLA-ASSOCIATED PROTEIN 157"/>
    <property type="match status" value="1"/>
</dbReference>
<gene>
    <name evidence="2" type="ORF">SteCoe_2141</name>
</gene>
<evidence type="ECO:0000313" key="2">
    <source>
        <dbReference type="EMBL" id="OMJ94648.1"/>
    </source>
</evidence>